<dbReference type="EMBL" id="CM000850">
    <property type="protein sequence ID" value="KRH04960.1"/>
    <property type="molecule type" value="Genomic_DNA"/>
</dbReference>
<protein>
    <recommendedName>
        <fullName evidence="1">RNase H type-1 domain-containing protein</fullName>
    </recommendedName>
</protein>
<dbReference type="InterPro" id="IPR036397">
    <property type="entry name" value="RNaseH_sf"/>
</dbReference>
<dbReference type="STRING" id="3847.A0A0R0FFF4"/>
<sequence>MKWRLSNGQSINVWKDYWLKSTNNALISTATPMGLEHLKVGDLIDHTTQSWKLETINTIFGHEDIKAIKATPLLNPTQADKLIWKLTPQEQKKKIIALTLWSIWKSRNQMIWDQQQPQPKMAISMAMLCSSSMNGSRLSVRSNAGNFLPNSADPAGNIAWSPPPLGSLKCNVDASIFKEEPSFGIGMCLHDDNGTFVKARTASSMSIPKPDEAEAFALKKSLEWIQSLHLQNVVVETDCKLVTDHIDSRQKGLSDFILILANCKRLWSNILSHKLIKTSKYHVGTHDYDCISFHVHSIILDEIK</sequence>
<dbReference type="GO" id="GO:0004523">
    <property type="term" value="F:RNA-DNA hybrid ribonuclease activity"/>
    <property type="evidence" value="ECO:0007669"/>
    <property type="project" value="InterPro"/>
</dbReference>
<dbReference type="Proteomes" id="UP000008827">
    <property type="component" value="Chromosome 17"/>
</dbReference>
<reference evidence="2 3" key="1">
    <citation type="journal article" date="2010" name="Nature">
        <title>Genome sequence of the palaeopolyploid soybean.</title>
        <authorList>
            <person name="Schmutz J."/>
            <person name="Cannon S.B."/>
            <person name="Schlueter J."/>
            <person name="Ma J."/>
            <person name="Mitros T."/>
            <person name="Nelson W."/>
            <person name="Hyten D.L."/>
            <person name="Song Q."/>
            <person name="Thelen J.J."/>
            <person name="Cheng J."/>
            <person name="Xu D."/>
            <person name="Hellsten U."/>
            <person name="May G.D."/>
            <person name="Yu Y."/>
            <person name="Sakurai T."/>
            <person name="Umezawa T."/>
            <person name="Bhattacharyya M.K."/>
            <person name="Sandhu D."/>
            <person name="Valliyodan B."/>
            <person name="Lindquist E."/>
            <person name="Peto M."/>
            <person name="Grant D."/>
            <person name="Shu S."/>
            <person name="Goodstein D."/>
            <person name="Barry K."/>
            <person name="Futrell-Griggs M."/>
            <person name="Abernathy B."/>
            <person name="Du J."/>
            <person name="Tian Z."/>
            <person name="Zhu L."/>
            <person name="Gill N."/>
            <person name="Joshi T."/>
            <person name="Libault M."/>
            <person name="Sethuraman A."/>
            <person name="Zhang X.-C."/>
            <person name="Shinozaki K."/>
            <person name="Nguyen H.T."/>
            <person name="Wing R.A."/>
            <person name="Cregan P."/>
            <person name="Specht J."/>
            <person name="Grimwood J."/>
            <person name="Rokhsar D."/>
            <person name="Stacey G."/>
            <person name="Shoemaker R.C."/>
            <person name="Jackson S.A."/>
        </authorList>
    </citation>
    <scope>NUCLEOTIDE SEQUENCE</scope>
    <source>
        <strain evidence="3">cv. Williams 82</strain>
        <tissue evidence="2">Callus</tissue>
    </source>
</reference>
<dbReference type="PANTHER" id="PTHR47074:SF48">
    <property type="entry name" value="POLYNUCLEOTIDYL TRANSFERASE, RIBONUCLEASE H-LIKE SUPERFAMILY PROTEIN"/>
    <property type="match status" value="1"/>
</dbReference>
<dbReference type="SMR" id="A0A0R0FFF4"/>
<dbReference type="GO" id="GO:0003676">
    <property type="term" value="F:nucleic acid binding"/>
    <property type="evidence" value="ECO:0007669"/>
    <property type="project" value="InterPro"/>
</dbReference>
<gene>
    <name evidence="2" type="ORF">GLYMA_17G198500</name>
</gene>
<dbReference type="InterPro" id="IPR052929">
    <property type="entry name" value="RNase_H-like_EbsB-rel"/>
</dbReference>
<evidence type="ECO:0000313" key="2">
    <source>
        <dbReference type="EMBL" id="KRH04960.1"/>
    </source>
</evidence>
<evidence type="ECO:0000313" key="3">
    <source>
        <dbReference type="EnsemblPlants" id="KRH04960"/>
    </source>
</evidence>
<accession>A0A0R0FFF4</accession>
<evidence type="ECO:0000313" key="4">
    <source>
        <dbReference type="Proteomes" id="UP000008827"/>
    </source>
</evidence>
<dbReference type="InterPro" id="IPR012337">
    <property type="entry name" value="RNaseH-like_sf"/>
</dbReference>
<dbReference type="Gene3D" id="3.30.420.10">
    <property type="entry name" value="Ribonuclease H-like superfamily/Ribonuclease H"/>
    <property type="match status" value="1"/>
</dbReference>
<feature type="domain" description="RNase H type-1" evidence="1">
    <location>
        <begin position="171"/>
        <end position="266"/>
    </location>
</feature>
<dbReference type="Gramene" id="KRH04960">
    <property type="protein sequence ID" value="KRH04960"/>
    <property type="gene ID" value="GLYMA_17G198500"/>
</dbReference>
<dbReference type="PANTHER" id="PTHR47074">
    <property type="entry name" value="BNAC02G40300D PROTEIN"/>
    <property type="match status" value="1"/>
</dbReference>
<dbReference type="Pfam" id="PF13456">
    <property type="entry name" value="RVT_3"/>
    <property type="match status" value="1"/>
</dbReference>
<reference evidence="3" key="2">
    <citation type="submission" date="2018-02" db="UniProtKB">
        <authorList>
            <consortium name="EnsemblPlants"/>
        </authorList>
    </citation>
    <scope>IDENTIFICATION</scope>
    <source>
        <strain evidence="3">Williams 82</strain>
    </source>
</reference>
<dbReference type="InterPro" id="IPR002156">
    <property type="entry name" value="RNaseH_domain"/>
</dbReference>
<keyword evidence="4" id="KW-1185">Reference proteome</keyword>
<reference evidence="2" key="3">
    <citation type="submission" date="2018-07" db="EMBL/GenBank/DDBJ databases">
        <title>WGS assembly of Glycine max.</title>
        <authorList>
            <person name="Schmutz J."/>
            <person name="Cannon S."/>
            <person name="Schlueter J."/>
            <person name="Ma J."/>
            <person name="Mitros T."/>
            <person name="Nelson W."/>
            <person name="Hyten D."/>
            <person name="Song Q."/>
            <person name="Thelen J."/>
            <person name="Cheng J."/>
            <person name="Xu D."/>
            <person name="Hellsten U."/>
            <person name="May G."/>
            <person name="Yu Y."/>
            <person name="Sakurai T."/>
            <person name="Umezawa T."/>
            <person name="Bhattacharyya M."/>
            <person name="Sandhu D."/>
            <person name="Valliyodan B."/>
            <person name="Lindquist E."/>
            <person name="Peto M."/>
            <person name="Grant D."/>
            <person name="Shu S."/>
            <person name="Goodstein D."/>
            <person name="Barry K."/>
            <person name="Futrell-Griggs M."/>
            <person name="Abernathy B."/>
            <person name="Du J."/>
            <person name="Tian Z."/>
            <person name="Zhu L."/>
            <person name="Gill N."/>
            <person name="Joshi T."/>
            <person name="Libault M."/>
            <person name="Sethuraman A."/>
            <person name="Zhang X."/>
            <person name="Shinozaki K."/>
            <person name="Nguyen H."/>
            <person name="Wing R."/>
            <person name="Cregan P."/>
            <person name="Specht J."/>
            <person name="Grimwood J."/>
            <person name="Rokhsar D."/>
            <person name="Stacey G."/>
            <person name="Shoemaker R."/>
            <person name="Jackson S."/>
        </authorList>
    </citation>
    <scope>NUCLEOTIDE SEQUENCE</scope>
    <source>
        <tissue evidence="2">Callus</tissue>
    </source>
</reference>
<dbReference type="SUPFAM" id="SSF53098">
    <property type="entry name" value="Ribonuclease H-like"/>
    <property type="match status" value="1"/>
</dbReference>
<name>A0A0R0FFF4_SOYBN</name>
<organism evidence="2">
    <name type="scientific">Glycine max</name>
    <name type="common">Soybean</name>
    <name type="synonym">Glycine hispida</name>
    <dbReference type="NCBI Taxonomy" id="3847"/>
    <lineage>
        <taxon>Eukaryota</taxon>
        <taxon>Viridiplantae</taxon>
        <taxon>Streptophyta</taxon>
        <taxon>Embryophyta</taxon>
        <taxon>Tracheophyta</taxon>
        <taxon>Spermatophyta</taxon>
        <taxon>Magnoliopsida</taxon>
        <taxon>eudicotyledons</taxon>
        <taxon>Gunneridae</taxon>
        <taxon>Pentapetalae</taxon>
        <taxon>rosids</taxon>
        <taxon>fabids</taxon>
        <taxon>Fabales</taxon>
        <taxon>Fabaceae</taxon>
        <taxon>Papilionoideae</taxon>
        <taxon>50 kb inversion clade</taxon>
        <taxon>NPAAA clade</taxon>
        <taxon>indigoferoid/millettioid clade</taxon>
        <taxon>Phaseoleae</taxon>
        <taxon>Glycine</taxon>
        <taxon>Glycine subgen. Soja</taxon>
    </lineage>
</organism>
<dbReference type="AlphaFoldDB" id="A0A0R0FFF4"/>
<dbReference type="InterPro" id="IPR044730">
    <property type="entry name" value="RNase_H-like_dom_plant"/>
</dbReference>
<proteinExistence type="predicted"/>
<evidence type="ECO:0000259" key="1">
    <source>
        <dbReference type="Pfam" id="PF13456"/>
    </source>
</evidence>
<dbReference type="OMA" id="NTIFGHE"/>
<dbReference type="InParanoid" id="A0A0R0FFF4"/>
<dbReference type="CDD" id="cd06222">
    <property type="entry name" value="RNase_H_like"/>
    <property type="match status" value="1"/>
</dbReference>
<dbReference type="EnsemblPlants" id="KRH04960">
    <property type="protein sequence ID" value="KRH04960"/>
    <property type="gene ID" value="GLYMA_17G198500"/>
</dbReference>